<feature type="region of interest" description="Disordered" evidence="1">
    <location>
        <begin position="541"/>
        <end position="585"/>
    </location>
</feature>
<proteinExistence type="predicted"/>
<feature type="region of interest" description="Disordered" evidence="1">
    <location>
        <begin position="162"/>
        <end position="193"/>
    </location>
</feature>
<feature type="region of interest" description="Disordered" evidence="1">
    <location>
        <begin position="480"/>
        <end position="529"/>
    </location>
</feature>
<evidence type="ECO:0000313" key="2">
    <source>
        <dbReference type="Proteomes" id="UP000504606"/>
    </source>
</evidence>
<feature type="compositionally biased region" description="Basic residues" evidence="1">
    <location>
        <begin position="363"/>
        <end position="376"/>
    </location>
</feature>
<protein>
    <submittedName>
        <fullName evidence="3">Titin homolog isoform X1</fullName>
    </submittedName>
</protein>
<reference evidence="3" key="1">
    <citation type="submission" date="2025-08" db="UniProtKB">
        <authorList>
            <consortium name="RefSeq"/>
        </authorList>
    </citation>
    <scope>IDENTIFICATION</scope>
    <source>
        <tissue evidence="3">Whole organism</tissue>
    </source>
</reference>
<feature type="compositionally biased region" description="Basic residues" evidence="1">
    <location>
        <begin position="101"/>
        <end position="111"/>
    </location>
</feature>
<feature type="compositionally biased region" description="Polar residues" evidence="1">
    <location>
        <begin position="559"/>
        <end position="568"/>
    </location>
</feature>
<feature type="compositionally biased region" description="Basic and acidic residues" evidence="1">
    <location>
        <begin position="482"/>
        <end position="497"/>
    </location>
</feature>
<dbReference type="RefSeq" id="XP_052123544.1">
    <property type="nucleotide sequence ID" value="XM_052267584.1"/>
</dbReference>
<feature type="compositionally biased region" description="Low complexity" evidence="1">
    <location>
        <begin position="575"/>
        <end position="585"/>
    </location>
</feature>
<sequence length="1113" mass="123266">MHGFRLEGGPTVAGHAAPEGVPGGFPVLMSNRSLCPQWSRRRAPAYPAGPSMKNSAFAVDPCPRDLLGKQWLFMHMSSHYRRMCSAQSVVDSAPPASLRSRAPRSARRPRPHTAVDHCADGLLTPAATPRATSASCSTKPAPAALLLHVPVAQQVLQRQSVRAERSAQFRHPARLSQKPSRADTDPGPGAAARVSARVSIGSKGLDGRASAASASSRRQFEYNASVLQKPPSLARHRRRDVEKQGTYYDKLNQLVPDHTPQRSGLRTSGQILSEVFTPRVPHKPQVLRTEVPSRLRFSNTYCPPRSKSHRVKTVAGQSISKDAEQSVWTPSQTSPPVSSRDSAYNGGISSGGESRGPTPDHKGTKKQAKKAERKGKRMVDHKPTHSIDSKPQRKFEKKLMNKLLEEERNEIQEQRLKIDPWHGISQDDHGDEILRNIQNLHIDSNEEYSSIEHGSPLNDGSASDQSIEEDMMGEVDEAVEVETNKDDVQDSLERDMVSESAGSEETFSHRRSFSTSDKQQAGTQTPDIVIVKNNNQDHFLKSTKKHSVSSSHSVTSSSATEKNLSSQHPSHDYSSRSQSVKTSTSEADIAFQVPAAEINELKTSEATQDNSEKNKKEQGNNKIPSKSRCSKVSLAKFLYDLAKAVAREKIVTDKGLKAVYDEHIAANCDKLDKEEMEEQVKKFHTQLEISMENYLGHEIHCPDASKMHTSLKTDAMRGPLDVENLSPLMSEPDEIWKNFVLQHKLSQANNAQPLHTPIKCNKLGLVFTKFEDRTSLSHEPVIAADDELTGQRNVHEKQFLYLPIEGPRIECKQKSLFELHDSKIGAALQIDSEDTEKPILEESNTEESNNCGEGAAIACNVGSSFLNSLRAEESIKFDTPSPLSSNNSIKSHLPHSLLTGEENLTKNNFSSTSPTIEIMPSSIQNLHGRTGDLEKFQFENPARIESFKESWLNGKSVVNIESVQQANFEDRKLVPQVSTIRLIQDSKVDSKFDKQIGKIKPDCKCKTGEKNTEARHNSTPESRDTPLVFLYSKKSPVIDGSQLKSKISINEHDTDEKEIDKSISNICKLDLENKCVDTITSHSIHSELPLGTGVNSDIMRHEISLKHPVKGPV</sequence>
<gene>
    <name evidence="3" type="primary">LOC113216683</name>
</gene>
<feature type="region of interest" description="Disordered" evidence="1">
    <location>
        <begin position="297"/>
        <end position="393"/>
    </location>
</feature>
<dbReference type="InterPro" id="IPR029357">
    <property type="entry name" value="SPATA7"/>
</dbReference>
<feature type="compositionally biased region" description="Low complexity" evidence="1">
    <location>
        <begin position="548"/>
        <end position="558"/>
    </location>
</feature>
<feature type="compositionally biased region" description="Polar residues" evidence="1">
    <location>
        <begin position="315"/>
        <end position="342"/>
    </location>
</feature>
<feature type="region of interest" description="Disordered" evidence="1">
    <location>
        <begin position="602"/>
        <end position="626"/>
    </location>
</feature>
<feature type="compositionally biased region" description="Basic and acidic residues" evidence="1">
    <location>
        <begin position="610"/>
        <end position="619"/>
    </location>
</feature>
<organism evidence="2 3">
    <name type="scientific">Frankliniella occidentalis</name>
    <name type="common">Western flower thrips</name>
    <name type="synonym">Euthrips occidentalis</name>
    <dbReference type="NCBI Taxonomy" id="133901"/>
    <lineage>
        <taxon>Eukaryota</taxon>
        <taxon>Metazoa</taxon>
        <taxon>Ecdysozoa</taxon>
        <taxon>Arthropoda</taxon>
        <taxon>Hexapoda</taxon>
        <taxon>Insecta</taxon>
        <taxon>Pterygota</taxon>
        <taxon>Neoptera</taxon>
        <taxon>Paraneoptera</taxon>
        <taxon>Thysanoptera</taxon>
        <taxon>Terebrantia</taxon>
        <taxon>Thripoidea</taxon>
        <taxon>Thripidae</taxon>
        <taxon>Frankliniella</taxon>
    </lineage>
</organism>
<name>A0A9C6WXY2_FRAOC</name>
<dbReference type="AlphaFoldDB" id="A0A9C6WXY2"/>
<accession>A0A9C6WXY2</accession>
<keyword evidence="2" id="KW-1185">Reference proteome</keyword>
<dbReference type="GeneID" id="113216683"/>
<dbReference type="KEGG" id="foc:113216683"/>
<feature type="region of interest" description="Disordered" evidence="1">
    <location>
        <begin position="91"/>
        <end position="116"/>
    </location>
</feature>
<dbReference type="Pfam" id="PF15244">
    <property type="entry name" value="HSD3"/>
    <property type="match status" value="1"/>
</dbReference>
<dbReference type="OrthoDB" id="8197789at2759"/>
<evidence type="ECO:0000256" key="1">
    <source>
        <dbReference type="SAM" id="MobiDB-lite"/>
    </source>
</evidence>
<feature type="compositionally biased region" description="Polar residues" evidence="1">
    <location>
        <begin position="513"/>
        <end position="529"/>
    </location>
</feature>
<feature type="compositionally biased region" description="Basic and acidic residues" evidence="1">
    <location>
        <begin position="377"/>
        <end position="393"/>
    </location>
</feature>
<dbReference type="Proteomes" id="UP000504606">
    <property type="component" value="Unplaced"/>
</dbReference>
<evidence type="ECO:0000313" key="3">
    <source>
        <dbReference type="RefSeq" id="XP_052123544.1"/>
    </source>
</evidence>